<dbReference type="AlphaFoldDB" id="A0A6C7E7E7"/>
<dbReference type="Proteomes" id="UP000011863">
    <property type="component" value="Chromosome"/>
</dbReference>
<dbReference type="OrthoDB" id="9812661at2"/>
<dbReference type="GO" id="GO:0008360">
    <property type="term" value="P:regulation of cell shape"/>
    <property type="evidence" value="ECO:0007669"/>
    <property type="project" value="UniProtKB-KW"/>
</dbReference>
<keyword evidence="8" id="KW-1185">Reference proteome</keyword>
<feature type="transmembrane region" description="Helical" evidence="6">
    <location>
        <begin position="424"/>
        <end position="443"/>
    </location>
</feature>
<sequence length="488" mass="53068">MSETLTGDLDVEVVETKRQARQRRRAELALPRRRRNAELTLIIMAGLITGAAYTLAALGTNAEIPPGIVVFVAFLLALLVCAHLVVRLVARGADSTLLPLVALLHGIGFVMITRLDDQLAGLQSIWSLVAIAVFVATLLVVQRVNDLARYRWLLFFGGAGALLLPLVPGLGANINGARIWVSLGPINFQPGEFAKIALAIFFAAYLADNREVIAARTWKIGPIRLPEPRYILPIGVAWGFAVVVMVAERDLGSSLLFFTLFVVMMWVATEKVAYLWIGLILFSGAAYFSWSQFTHVKTRVTIWRDPWSDSLDKGYQIVQSLFGLADGGLTGTGLGRGNPNQVPEAQNDFIFASIGEELGLIGATAILMSYLLIVGAGLRTALRTDRTFEKLLAVGLTTIVGVQAFIIIGGVIKVVPLTGITLPYVSYGGSSLIANYILLALLIRVSDSSARRLGEMPDEPTTGERWAAWRLRRRVRKGELHPGEVVNA</sequence>
<feature type="transmembrane region" description="Helical" evidence="6">
    <location>
        <begin position="64"/>
        <end position="85"/>
    </location>
</feature>
<feature type="transmembrane region" description="Helical" evidence="6">
    <location>
        <begin position="186"/>
        <end position="207"/>
    </location>
</feature>
<dbReference type="GO" id="GO:0032153">
    <property type="term" value="C:cell division site"/>
    <property type="evidence" value="ECO:0007669"/>
    <property type="project" value="TreeGrafter"/>
</dbReference>
<evidence type="ECO:0000313" key="7">
    <source>
        <dbReference type="EMBL" id="BAN00528.1"/>
    </source>
</evidence>
<gene>
    <name evidence="7" type="ORF">YM304_02140</name>
</gene>
<dbReference type="GO" id="GO:0005886">
    <property type="term" value="C:plasma membrane"/>
    <property type="evidence" value="ECO:0007669"/>
    <property type="project" value="TreeGrafter"/>
</dbReference>
<feature type="transmembrane region" description="Helical" evidence="6">
    <location>
        <begin position="121"/>
        <end position="141"/>
    </location>
</feature>
<name>A0A6C7E7E7_ILUCY</name>
<dbReference type="PANTHER" id="PTHR30474:SF3">
    <property type="entry name" value="PEPTIDOGLYCAN GLYCOSYLTRANSFERASE RODA"/>
    <property type="match status" value="1"/>
</dbReference>
<dbReference type="KEGG" id="aym:YM304_02140"/>
<keyword evidence="5 6" id="KW-0472">Membrane</keyword>
<feature type="transmembrane region" description="Helical" evidence="6">
    <location>
        <begin position="273"/>
        <end position="290"/>
    </location>
</feature>
<dbReference type="GO" id="GO:0015648">
    <property type="term" value="F:lipid-linked peptidoglycan transporter activity"/>
    <property type="evidence" value="ECO:0007669"/>
    <property type="project" value="TreeGrafter"/>
</dbReference>
<evidence type="ECO:0000256" key="6">
    <source>
        <dbReference type="SAM" id="Phobius"/>
    </source>
</evidence>
<feature type="transmembrane region" description="Helical" evidence="6">
    <location>
        <begin position="97"/>
        <end position="115"/>
    </location>
</feature>
<feature type="transmembrane region" description="Helical" evidence="6">
    <location>
        <begin position="391"/>
        <end position="412"/>
    </location>
</feature>
<feature type="transmembrane region" description="Helical" evidence="6">
    <location>
        <begin position="251"/>
        <end position="268"/>
    </location>
</feature>
<dbReference type="PANTHER" id="PTHR30474">
    <property type="entry name" value="CELL CYCLE PROTEIN"/>
    <property type="match status" value="1"/>
</dbReference>
<evidence type="ECO:0000256" key="2">
    <source>
        <dbReference type="ARBA" id="ARBA00022692"/>
    </source>
</evidence>
<keyword evidence="3" id="KW-0133">Cell shape</keyword>
<proteinExistence type="predicted"/>
<feature type="transmembrane region" description="Helical" evidence="6">
    <location>
        <begin position="153"/>
        <end position="174"/>
    </location>
</feature>
<dbReference type="Pfam" id="PF01098">
    <property type="entry name" value="FTSW_RODA_SPOVE"/>
    <property type="match status" value="1"/>
</dbReference>
<reference evidence="7 8" key="1">
    <citation type="journal article" date="2013" name="Int. J. Syst. Evol. Microbiol.">
        <title>Ilumatobacter nonamiense sp. nov. and Ilumatobacter coccineum sp. nov., isolated from seashore sand.</title>
        <authorList>
            <person name="Matsumoto A."/>
            <person name="Kasai H."/>
            <person name="Matsuo Y."/>
            <person name="Shizuri Y."/>
            <person name="Ichikawa N."/>
            <person name="Fujita N."/>
            <person name="Omura S."/>
            <person name="Takahashi Y."/>
        </authorList>
    </citation>
    <scope>NUCLEOTIDE SEQUENCE [LARGE SCALE GENOMIC DNA]</scope>
    <source>
        <strain evidence="8">NBRC 103263 / KCTC 29153 / YM16-304</strain>
    </source>
</reference>
<feature type="transmembrane region" description="Helical" evidence="6">
    <location>
        <begin position="39"/>
        <end position="58"/>
    </location>
</feature>
<comment type="subcellular location">
    <subcellularLocation>
        <location evidence="1">Membrane</location>
        <topology evidence="1">Multi-pass membrane protein</topology>
    </subcellularLocation>
</comment>
<dbReference type="InterPro" id="IPR001182">
    <property type="entry name" value="FtsW/RodA"/>
</dbReference>
<accession>A0A6C7E7E7</accession>
<evidence type="ECO:0000256" key="1">
    <source>
        <dbReference type="ARBA" id="ARBA00004141"/>
    </source>
</evidence>
<dbReference type="EMBL" id="AP012057">
    <property type="protein sequence ID" value="BAN00528.1"/>
    <property type="molecule type" value="Genomic_DNA"/>
</dbReference>
<keyword evidence="4 6" id="KW-1133">Transmembrane helix</keyword>
<keyword evidence="2 6" id="KW-0812">Transmembrane</keyword>
<evidence type="ECO:0000256" key="4">
    <source>
        <dbReference type="ARBA" id="ARBA00022989"/>
    </source>
</evidence>
<feature type="transmembrane region" description="Helical" evidence="6">
    <location>
        <begin position="358"/>
        <end position="379"/>
    </location>
</feature>
<evidence type="ECO:0000313" key="8">
    <source>
        <dbReference type="Proteomes" id="UP000011863"/>
    </source>
</evidence>
<feature type="transmembrane region" description="Helical" evidence="6">
    <location>
        <begin position="228"/>
        <end position="245"/>
    </location>
</feature>
<evidence type="ECO:0000256" key="5">
    <source>
        <dbReference type="ARBA" id="ARBA00023136"/>
    </source>
</evidence>
<dbReference type="GO" id="GO:0051301">
    <property type="term" value="P:cell division"/>
    <property type="evidence" value="ECO:0007669"/>
    <property type="project" value="InterPro"/>
</dbReference>
<dbReference type="RefSeq" id="WP_015439776.1">
    <property type="nucleotide sequence ID" value="NC_020520.1"/>
</dbReference>
<protein>
    <submittedName>
        <fullName evidence="7">Putative FtsW/RodA/SpoVE family cell cycle protein</fullName>
    </submittedName>
</protein>
<organism evidence="7 8">
    <name type="scientific">Ilumatobacter coccineus (strain NBRC 103263 / KCTC 29153 / YM16-304)</name>
    <dbReference type="NCBI Taxonomy" id="1313172"/>
    <lineage>
        <taxon>Bacteria</taxon>
        <taxon>Bacillati</taxon>
        <taxon>Actinomycetota</taxon>
        <taxon>Acidimicrobiia</taxon>
        <taxon>Acidimicrobiales</taxon>
        <taxon>Ilumatobacteraceae</taxon>
        <taxon>Ilumatobacter</taxon>
    </lineage>
</organism>
<evidence type="ECO:0000256" key="3">
    <source>
        <dbReference type="ARBA" id="ARBA00022960"/>
    </source>
</evidence>